<dbReference type="InterPro" id="IPR003740">
    <property type="entry name" value="YitT"/>
</dbReference>
<dbReference type="InterPro" id="IPR051461">
    <property type="entry name" value="UPF0750_membrane"/>
</dbReference>
<evidence type="ECO:0000256" key="4">
    <source>
        <dbReference type="ARBA" id="ARBA00022989"/>
    </source>
</evidence>
<dbReference type="EMBL" id="SACL01000001">
    <property type="protein sequence ID" value="RVT98710.1"/>
    <property type="molecule type" value="Genomic_DNA"/>
</dbReference>
<feature type="transmembrane region" description="Helical" evidence="6">
    <location>
        <begin position="47"/>
        <end position="68"/>
    </location>
</feature>
<dbReference type="OrthoDB" id="3296441at2"/>
<dbReference type="PANTHER" id="PTHR33545:SF5">
    <property type="entry name" value="UPF0750 MEMBRANE PROTEIN YITT"/>
    <property type="match status" value="1"/>
</dbReference>
<organism evidence="7 8">
    <name type="scientific">Rhodovarius crocodyli</name>
    <dbReference type="NCBI Taxonomy" id="1979269"/>
    <lineage>
        <taxon>Bacteria</taxon>
        <taxon>Pseudomonadati</taxon>
        <taxon>Pseudomonadota</taxon>
        <taxon>Alphaproteobacteria</taxon>
        <taxon>Acetobacterales</taxon>
        <taxon>Roseomonadaceae</taxon>
        <taxon>Rhodovarius</taxon>
    </lineage>
</organism>
<evidence type="ECO:0000256" key="2">
    <source>
        <dbReference type="ARBA" id="ARBA00022475"/>
    </source>
</evidence>
<evidence type="ECO:0000313" key="7">
    <source>
        <dbReference type="EMBL" id="RVT98710.1"/>
    </source>
</evidence>
<evidence type="ECO:0000256" key="3">
    <source>
        <dbReference type="ARBA" id="ARBA00022692"/>
    </source>
</evidence>
<keyword evidence="3 6" id="KW-0812">Transmembrane</keyword>
<reference evidence="7 8" key="1">
    <citation type="submission" date="2019-01" db="EMBL/GenBank/DDBJ databases">
        <authorList>
            <person name="Chen W.-M."/>
        </authorList>
    </citation>
    <scope>NUCLEOTIDE SEQUENCE [LARGE SCALE GENOMIC DNA]</scope>
    <source>
        <strain evidence="7 8">CCP-6</strain>
    </source>
</reference>
<feature type="transmembrane region" description="Helical" evidence="6">
    <location>
        <begin position="145"/>
        <end position="166"/>
    </location>
</feature>
<dbReference type="Pfam" id="PF02588">
    <property type="entry name" value="YitT_membrane"/>
    <property type="match status" value="1"/>
</dbReference>
<evidence type="ECO:0000256" key="6">
    <source>
        <dbReference type="SAM" id="Phobius"/>
    </source>
</evidence>
<comment type="subcellular location">
    <subcellularLocation>
        <location evidence="1">Cell membrane</location>
        <topology evidence="1">Multi-pass membrane protein</topology>
    </subcellularLocation>
</comment>
<feature type="transmembrane region" description="Helical" evidence="6">
    <location>
        <begin position="106"/>
        <end position="124"/>
    </location>
</feature>
<keyword evidence="4 6" id="KW-1133">Transmembrane helix</keyword>
<keyword evidence="5 6" id="KW-0472">Membrane</keyword>
<proteinExistence type="predicted"/>
<dbReference type="PANTHER" id="PTHR33545">
    <property type="entry name" value="UPF0750 MEMBRANE PROTEIN YITT-RELATED"/>
    <property type="match status" value="1"/>
</dbReference>
<accession>A0A437MM34</accession>
<evidence type="ECO:0000256" key="1">
    <source>
        <dbReference type="ARBA" id="ARBA00004651"/>
    </source>
</evidence>
<sequence length="199" mass="21412">MSTRHTPVEDLAALALGCLFVALGSNLYADAKILTGGTVGLSLLLHQVTGLSFGTLFFVSNLPFYIVAVKRMGWSITLRTFVAVGFVSLLSRLTPLWVGFDHLDPIYASVTGGALFGIGMLIMVRHRIGLGGVNILALYLQERHGIRAGYFQLAVDLSIMLAACFVLPPLQLALSVLGVVVLNLIIAMNHRPGRYMAIS</sequence>
<feature type="transmembrane region" description="Helical" evidence="6">
    <location>
        <begin position="80"/>
        <end position="100"/>
    </location>
</feature>
<keyword evidence="2" id="KW-1003">Cell membrane</keyword>
<evidence type="ECO:0000313" key="8">
    <source>
        <dbReference type="Proteomes" id="UP000282957"/>
    </source>
</evidence>
<protein>
    <submittedName>
        <fullName evidence="7">YitT family protein</fullName>
    </submittedName>
</protein>
<dbReference type="RefSeq" id="WP_127785182.1">
    <property type="nucleotide sequence ID" value="NZ_SACL01000001.1"/>
</dbReference>
<feature type="transmembrane region" description="Helical" evidence="6">
    <location>
        <begin position="172"/>
        <end position="189"/>
    </location>
</feature>
<dbReference type="AlphaFoldDB" id="A0A437MM34"/>
<keyword evidence="8" id="KW-1185">Reference proteome</keyword>
<gene>
    <name evidence="7" type="ORF">EOD42_00945</name>
</gene>
<name>A0A437MM34_9PROT</name>
<dbReference type="GO" id="GO:0005886">
    <property type="term" value="C:plasma membrane"/>
    <property type="evidence" value="ECO:0007669"/>
    <property type="project" value="UniProtKB-SubCell"/>
</dbReference>
<comment type="caution">
    <text evidence="7">The sequence shown here is derived from an EMBL/GenBank/DDBJ whole genome shotgun (WGS) entry which is preliminary data.</text>
</comment>
<dbReference type="Proteomes" id="UP000282957">
    <property type="component" value="Unassembled WGS sequence"/>
</dbReference>
<evidence type="ECO:0000256" key="5">
    <source>
        <dbReference type="ARBA" id="ARBA00023136"/>
    </source>
</evidence>